<dbReference type="PRINTS" id="PR00355">
    <property type="entry name" value="ADRENODOXIN"/>
</dbReference>
<dbReference type="GO" id="GO:0046872">
    <property type="term" value="F:metal ion binding"/>
    <property type="evidence" value="ECO:0007669"/>
    <property type="project" value="UniProtKB-KW"/>
</dbReference>
<sequence>MMSVTVSAGCMSNVSTAFAVHRRAHSELTGDRSKPLTTIWKLANGEEKTVTAYEGQNLLEVAIEHDLPIEGACAGSCACSTCHLYLQEDDMDKFPEPTDEENDMLDLAFFPQTTSRLGCQLKVKKTMDGLRVELPRATRNMAVDGFVAKPH</sequence>
<dbReference type="GO" id="GO:0051537">
    <property type="term" value="F:2 iron, 2 sulfur cluster binding"/>
    <property type="evidence" value="ECO:0007669"/>
    <property type="project" value="UniProtKB-KW"/>
</dbReference>
<dbReference type="Proteomes" id="UP000051952">
    <property type="component" value="Unassembled WGS sequence"/>
</dbReference>
<dbReference type="OMA" id="MLDMAFF"/>
<evidence type="ECO:0000256" key="4">
    <source>
        <dbReference type="ARBA" id="ARBA00023014"/>
    </source>
</evidence>
<gene>
    <name evidence="7" type="ORF">BSAL_40650</name>
</gene>
<name>A0A0S4JS28_BODSA</name>
<proteinExistence type="predicted"/>
<organism evidence="7 8">
    <name type="scientific">Bodo saltans</name>
    <name type="common">Flagellated protozoan</name>
    <dbReference type="NCBI Taxonomy" id="75058"/>
    <lineage>
        <taxon>Eukaryota</taxon>
        <taxon>Discoba</taxon>
        <taxon>Euglenozoa</taxon>
        <taxon>Kinetoplastea</taxon>
        <taxon>Metakinetoplastina</taxon>
        <taxon>Eubodonida</taxon>
        <taxon>Bodonidae</taxon>
        <taxon>Bodo</taxon>
    </lineage>
</organism>
<accession>A0A0S4JS28</accession>
<dbReference type="InterPro" id="IPR018298">
    <property type="entry name" value="Adrenodoxin_Fe-S_BS"/>
</dbReference>
<dbReference type="InterPro" id="IPR012675">
    <property type="entry name" value="Beta-grasp_dom_sf"/>
</dbReference>
<feature type="domain" description="2Fe-2S ferredoxin-type" evidence="6">
    <location>
        <begin position="37"/>
        <end position="138"/>
    </location>
</feature>
<keyword evidence="2" id="KW-0479">Metal-binding</keyword>
<keyword evidence="3" id="KW-0408">Iron</keyword>
<dbReference type="Gene3D" id="3.10.20.30">
    <property type="match status" value="1"/>
</dbReference>
<dbReference type="PANTHER" id="PTHR23426">
    <property type="entry name" value="FERREDOXIN/ADRENODOXIN"/>
    <property type="match status" value="1"/>
</dbReference>
<dbReference type="PANTHER" id="PTHR23426:SF63">
    <property type="entry name" value="TRANSFER PROTEIN, PUTATIVE-RELATED"/>
    <property type="match status" value="1"/>
</dbReference>
<dbReference type="AlphaFoldDB" id="A0A0S4JS28"/>
<dbReference type="OrthoDB" id="268593at2759"/>
<dbReference type="VEuPathDB" id="TriTrypDB:BSAL_40650"/>
<dbReference type="InterPro" id="IPR001041">
    <property type="entry name" value="2Fe-2S_ferredoxin-type"/>
</dbReference>
<reference evidence="8" key="1">
    <citation type="submission" date="2015-09" db="EMBL/GenBank/DDBJ databases">
        <authorList>
            <consortium name="Pathogen Informatics"/>
        </authorList>
    </citation>
    <scope>NUCLEOTIDE SEQUENCE [LARGE SCALE GENOMIC DNA]</scope>
    <source>
        <strain evidence="8">Lake Konstanz</strain>
    </source>
</reference>
<dbReference type="SUPFAM" id="SSF54292">
    <property type="entry name" value="2Fe-2S ferredoxin-like"/>
    <property type="match status" value="1"/>
</dbReference>
<dbReference type="PROSITE" id="PS00814">
    <property type="entry name" value="ADX"/>
    <property type="match status" value="1"/>
</dbReference>
<dbReference type="InterPro" id="IPR001055">
    <property type="entry name" value="Adrenodoxin-like"/>
</dbReference>
<evidence type="ECO:0000256" key="2">
    <source>
        <dbReference type="ARBA" id="ARBA00022723"/>
    </source>
</evidence>
<evidence type="ECO:0000313" key="8">
    <source>
        <dbReference type="Proteomes" id="UP000051952"/>
    </source>
</evidence>
<dbReference type="PROSITE" id="PS51085">
    <property type="entry name" value="2FE2S_FER_2"/>
    <property type="match status" value="1"/>
</dbReference>
<keyword evidence="1" id="KW-0001">2Fe-2S</keyword>
<evidence type="ECO:0000256" key="3">
    <source>
        <dbReference type="ARBA" id="ARBA00023004"/>
    </source>
</evidence>
<dbReference type="EMBL" id="CYKH01002117">
    <property type="protein sequence ID" value="CUG93079.1"/>
    <property type="molecule type" value="Genomic_DNA"/>
</dbReference>
<keyword evidence="8" id="KW-1185">Reference proteome</keyword>
<dbReference type="GO" id="GO:0005739">
    <property type="term" value="C:mitochondrion"/>
    <property type="evidence" value="ECO:0007669"/>
    <property type="project" value="TreeGrafter"/>
</dbReference>
<keyword evidence="4" id="KW-0411">Iron-sulfur</keyword>
<dbReference type="GO" id="GO:0009055">
    <property type="term" value="F:electron transfer activity"/>
    <property type="evidence" value="ECO:0007669"/>
    <property type="project" value="TreeGrafter"/>
</dbReference>
<dbReference type="InterPro" id="IPR036010">
    <property type="entry name" value="2Fe-2S_ferredoxin-like_sf"/>
</dbReference>
<evidence type="ECO:0000313" key="7">
    <source>
        <dbReference type="EMBL" id="CUG93079.1"/>
    </source>
</evidence>
<dbReference type="GO" id="GO:0140647">
    <property type="term" value="P:P450-containing electron transport chain"/>
    <property type="evidence" value="ECO:0007669"/>
    <property type="project" value="InterPro"/>
</dbReference>
<comment type="cofactor">
    <cofactor evidence="5">
        <name>[2Fe-2S] cluster</name>
        <dbReference type="ChEBI" id="CHEBI:190135"/>
    </cofactor>
</comment>
<evidence type="ECO:0000256" key="1">
    <source>
        <dbReference type="ARBA" id="ARBA00022714"/>
    </source>
</evidence>
<dbReference type="CDD" id="cd00207">
    <property type="entry name" value="fer2"/>
    <property type="match status" value="1"/>
</dbReference>
<evidence type="ECO:0000259" key="6">
    <source>
        <dbReference type="PROSITE" id="PS51085"/>
    </source>
</evidence>
<protein>
    <submittedName>
        <fullName evidence="7">Ferredoxin, putative</fullName>
    </submittedName>
</protein>
<evidence type="ECO:0000256" key="5">
    <source>
        <dbReference type="ARBA" id="ARBA00034078"/>
    </source>
</evidence>
<dbReference type="Pfam" id="PF00111">
    <property type="entry name" value="Fer2"/>
    <property type="match status" value="1"/>
</dbReference>